<evidence type="ECO:0000256" key="1">
    <source>
        <dbReference type="ARBA" id="ARBA00000085"/>
    </source>
</evidence>
<keyword evidence="6 12" id="KW-0418">Kinase</keyword>
<evidence type="ECO:0000256" key="5">
    <source>
        <dbReference type="ARBA" id="ARBA00022679"/>
    </source>
</evidence>
<protein>
    <recommendedName>
        <fullName evidence="3">histidine kinase</fullName>
        <ecNumber evidence="3">2.7.13.3</ecNumber>
    </recommendedName>
</protein>
<dbReference type="InterPro" id="IPR003660">
    <property type="entry name" value="HAMP_dom"/>
</dbReference>
<feature type="domain" description="HAMP" evidence="11">
    <location>
        <begin position="204"/>
        <end position="256"/>
    </location>
</feature>
<evidence type="ECO:0000256" key="3">
    <source>
        <dbReference type="ARBA" id="ARBA00012438"/>
    </source>
</evidence>
<dbReference type="Pfam" id="PF00672">
    <property type="entry name" value="HAMP"/>
    <property type="match status" value="1"/>
</dbReference>
<sequence>MKKQTTIKSLLQRISWLMLVLSIVPLIISVLIYTRYLFTYERSVGNISEANRIANDVEEKIIEEAWSLTYGQLTPEEFTKSNNVHRIKKEIRQIKKNTQSTQERATLNIVTRSLDNVNNYLEKIVANIEANEPFQENQELMVHVESATNLVHDILQDFVNVEIKLAANQSQQVRQSIIVLSVIEAFIIAAIIFFTRSTNTRLMKQIQQPMEEMIHMADALSDGKLNYRINTLPGNELQKLSNSMNEMADNLVVLLEENALKQYNLAQSEVRVLQAQITPHFIYNSLDAILVLEEMGESEKVKEMTYALSDFFRISLSQGQDWIPVEKEIKHIHDYLIILQIRYGDALTYSIEIEEKIKDYSILKMILQPLIENAVYHGTKLVRRTGKIIVQAFLGEQDELHFYIIDNGKGIPEQKLKEINQELADGLDTDFTEGYGLFNVNKRLLLYYGKEAKITITSIVDKGTTVHVTVPTMQKGATKHVQSFYR</sequence>
<keyword evidence="9" id="KW-1133">Transmembrane helix</keyword>
<name>A0A2N8PUH0_ENTAV</name>
<evidence type="ECO:0000313" key="12">
    <source>
        <dbReference type="EMBL" id="RVU92757.1"/>
    </source>
</evidence>
<gene>
    <name evidence="12" type="ORF">EK398_19930</name>
</gene>
<dbReference type="EC" id="2.7.13.3" evidence="3"/>
<dbReference type="SUPFAM" id="SSF55874">
    <property type="entry name" value="ATPase domain of HSP90 chaperone/DNA topoisomerase II/histidine kinase"/>
    <property type="match status" value="1"/>
</dbReference>
<dbReference type="CDD" id="cd06225">
    <property type="entry name" value="HAMP"/>
    <property type="match status" value="1"/>
</dbReference>
<dbReference type="Pfam" id="PF02518">
    <property type="entry name" value="HATPase_c"/>
    <property type="match status" value="1"/>
</dbReference>
<organism evidence="12 13">
    <name type="scientific">Enterococcus avium</name>
    <name type="common">Streptococcus avium</name>
    <dbReference type="NCBI Taxonomy" id="33945"/>
    <lineage>
        <taxon>Bacteria</taxon>
        <taxon>Bacillati</taxon>
        <taxon>Bacillota</taxon>
        <taxon>Bacilli</taxon>
        <taxon>Lactobacillales</taxon>
        <taxon>Enterococcaceae</taxon>
        <taxon>Enterococcus</taxon>
    </lineage>
</organism>
<dbReference type="GO" id="GO:0000155">
    <property type="term" value="F:phosphorelay sensor kinase activity"/>
    <property type="evidence" value="ECO:0007669"/>
    <property type="project" value="InterPro"/>
</dbReference>
<feature type="transmembrane region" description="Helical" evidence="9">
    <location>
        <begin position="177"/>
        <end position="195"/>
    </location>
</feature>
<comment type="subcellular location">
    <subcellularLocation>
        <location evidence="2">Membrane</location>
    </subcellularLocation>
</comment>
<dbReference type="Proteomes" id="UP000288388">
    <property type="component" value="Unassembled WGS sequence"/>
</dbReference>
<dbReference type="SUPFAM" id="SSF158472">
    <property type="entry name" value="HAMP domain-like"/>
    <property type="match status" value="1"/>
</dbReference>
<dbReference type="PROSITE" id="PS50109">
    <property type="entry name" value="HIS_KIN"/>
    <property type="match status" value="1"/>
</dbReference>
<evidence type="ECO:0000256" key="7">
    <source>
        <dbReference type="ARBA" id="ARBA00023012"/>
    </source>
</evidence>
<evidence type="ECO:0000313" key="13">
    <source>
        <dbReference type="Proteomes" id="UP000288388"/>
    </source>
</evidence>
<dbReference type="SMART" id="SM00304">
    <property type="entry name" value="HAMP"/>
    <property type="match status" value="1"/>
</dbReference>
<dbReference type="PANTHER" id="PTHR34220">
    <property type="entry name" value="SENSOR HISTIDINE KINASE YPDA"/>
    <property type="match status" value="1"/>
</dbReference>
<evidence type="ECO:0000256" key="6">
    <source>
        <dbReference type="ARBA" id="ARBA00022777"/>
    </source>
</evidence>
<comment type="catalytic activity">
    <reaction evidence="1">
        <text>ATP + protein L-histidine = ADP + protein N-phospho-L-histidine.</text>
        <dbReference type="EC" id="2.7.13.3"/>
    </reaction>
</comment>
<feature type="domain" description="Histidine kinase" evidence="10">
    <location>
        <begin position="363"/>
        <end position="474"/>
    </location>
</feature>
<dbReference type="GO" id="GO:0016020">
    <property type="term" value="C:membrane"/>
    <property type="evidence" value="ECO:0007669"/>
    <property type="project" value="UniProtKB-SubCell"/>
</dbReference>
<evidence type="ECO:0000256" key="8">
    <source>
        <dbReference type="SAM" id="Coils"/>
    </source>
</evidence>
<keyword evidence="4" id="KW-0597">Phosphoprotein</keyword>
<evidence type="ECO:0000256" key="9">
    <source>
        <dbReference type="SAM" id="Phobius"/>
    </source>
</evidence>
<dbReference type="Gene3D" id="3.30.565.10">
    <property type="entry name" value="Histidine kinase-like ATPase, C-terminal domain"/>
    <property type="match status" value="1"/>
</dbReference>
<dbReference type="PROSITE" id="PS50885">
    <property type="entry name" value="HAMP"/>
    <property type="match status" value="1"/>
</dbReference>
<evidence type="ECO:0000256" key="2">
    <source>
        <dbReference type="ARBA" id="ARBA00004370"/>
    </source>
</evidence>
<dbReference type="InterPro" id="IPR036890">
    <property type="entry name" value="HATPase_C_sf"/>
</dbReference>
<evidence type="ECO:0000259" key="10">
    <source>
        <dbReference type="PROSITE" id="PS50109"/>
    </source>
</evidence>
<evidence type="ECO:0000256" key="4">
    <source>
        <dbReference type="ARBA" id="ARBA00022553"/>
    </source>
</evidence>
<proteinExistence type="predicted"/>
<reference evidence="12 13" key="1">
    <citation type="submission" date="2018-12" db="EMBL/GenBank/DDBJ databases">
        <title>A novel vanA-carrying plasmid in a clinical isolate of Enterococcus avium.</title>
        <authorList>
            <person name="Bernasconi O.J."/>
            <person name="Luzzaro F."/>
            <person name="Endimiani A."/>
        </authorList>
    </citation>
    <scope>NUCLEOTIDE SEQUENCE [LARGE SCALE GENOMIC DNA]</scope>
    <source>
        <strain evidence="12 13">LC0559/18</strain>
    </source>
</reference>
<dbReference type="SMART" id="SM00387">
    <property type="entry name" value="HATPase_c"/>
    <property type="match status" value="1"/>
</dbReference>
<dbReference type="Gene3D" id="6.10.340.10">
    <property type="match status" value="1"/>
</dbReference>
<dbReference type="InterPro" id="IPR050640">
    <property type="entry name" value="Bact_2-comp_sensor_kinase"/>
</dbReference>
<keyword evidence="5" id="KW-0808">Transferase</keyword>
<dbReference type="EMBL" id="RYZS01000002">
    <property type="protein sequence ID" value="RVU92757.1"/>
    <property type="molecule type" value="Genomic_DNA"/>
</dbReference>
<dbReference type="Pfam" id="PF06580">
    <property type="entry name" value="His_kinase"/>
    <property type="match status" value="1"/>
</dbReference>
<evidence type="ECO:0000259" key="11">
    <source>
        <dbReference type="PROSITE" id="PS50885"/>
    </source>
</evidence>
<accession>A0A2N8PUH0</accession>
<dbReference type="InterPro" id="IPR005467">
    <property type="entry name" value="His_kinase_dom"/>
</dbReference>
<feature type="coiled-coil region" evidence="8">
    <location>
        <begin position="237"/>
        <end position="276"/>
    </location>
</feature>
<keyword evidence="8" id="KW-0175">Coiled coil</keyword>
<comment type="caution">
    <text evidence="12">The sequence shown here is derived from an EMBL/GenBank/DDBJ whole genome shotgun (WGS) entry which is preliminary data.</text>
</comment>
<dbReference type="RefSeq" id="WP_102873318.1">
    <property type="nucleotide sequence ID" value="NZ_JAQCOW010000019.1"/>
</dbReference>
<dbReference type="AlphaFoldDB" id="A0A2N8PUH0"/>
<feature type="transmembrane region" description="Helical" evidence="9">
    <location>
        <begin position="16"/>
        <end position="38"/>
    </location>
</feature>
<dbReference type="InterPro" id="IPR003594">
    <property type="entry name" value="HATPase_dom"/>
</dbReference>
<dbReference type="InterPro" id="IPR010559">
    <property type="entry name" value="Sig_transdc_His_kin_internal"/>
</dbReference>
<keyword evidence="9" id="KW-0812">Transmembrane</keyword>
<dbReference type="PANTHER" id="PTHR34220:SF7">
    <property type="entry name" value="SENSOR HISTIDINE KINASE YPDA"/>
    <property type="match status" value="1"/>
</dbReference>
<keyword evidence="7" id="KW-0902">Two-component regulatory system</keyword>
<keyword evidence="9" id="KW-0472">Membrane</keyword>